<reference evidence="2 3" key="1">
    <citation type="submission" date="2019-03" db="EMBL/GenBank/DDBJ databases">
        <authorList>
            <person name="Gonzalez-Pimentel J.L."/>
        </authorList>
    </citation>
    <scope>NUCLEOTIDE SEQUENCE [LARGE SCALE GENOMIC DNA]</scope>
    <source>
        <strain evidence="2 3">JCM 31289</strain>
    </source>
</reference>
<sequence>RQRVPASAAASGATGENGNADGDADADGAGTGADRRIQLPTGYAMHPWVDLRPAGDGAATGRKLWHASPGSAGR</sequence>
<dbReference type="Proteomes" id="UP000297948">
    <property type="component" value="Unassembled WGS sequence"/>
</dbReference>
<comment type="caution">
    <text evidence="2">The sequence shown here is derived from an EMBL/GenBank/DDBJ whole genome shotgun (WGS) entry which is preliminary data.</text>
</comment>
<keyword evidence="3" id="KW-1185">Reference proteome</keyword>
<dbReference type="RefSeq" id="WP_135342394.1">
    <property type="nucleotide sequence ID" value="NZ_SRID01000555.1"/>
</dbReference>
<feature type="region of interest" description="Disordered" evidence="1">
    <location>
        <begin position="53"/>
        <end position="74"/>
    </location>
</feature>
<feature type="compositionally biased region" description="Low complexity" evidence="1">
    <location>
        <begin position="12"/>
        <end position="21"/>
    </location>
</feature>
<organism evidence="2 3">
    <name type="scientific">Streptomyces palmae</name>
    <dbReference type="NCBI Taxonomy" id="1701085"/>
    <lineage>
        <taxon>Bacteria</taxon>
        <taxon>Bacillati</taxon>
        <taxon>Actinomycetota</taxon>
        <taxon>Actinomycetes</taxon>
        <taxon>Kitasatosporales</taxon>
        <taxon>Streptomycetaceae</taxon>
        <taxon>Streptomyces</taxon>
    </lineage>
</organism>
<proteinExistence type="predicted"/>
<accession>A0A4Z0FV66</accession>
<dbReference type="OrthoDB" id="9994825at2"/>
<protein>
    <submittedName>
        <fullName evidence="2">Uncharacterized protein</fullName>
    </submittedName>
</protein>
<gene>
    <name evidence="2" type="ORF">E4099_30815</name>
</gene>
<evidence type="ECO:0000256" key="1">
    <source>
        <dbReference type="SAM" id="MobiDB-lite"/>
    </source>
</evidence>
<dbReference type="EMBL" id="SRID01000555">
    <property type="protein sequence ID" value="TGA85681.1"/>
    <property type="molecule type" value="Genomic_DNA"/>
</dbReference>
<evidence type="ECO:0000313" key="3">
    <source>
        <dbReference type="Proteomes" id="UP000297948"/>
    </source>
</evidence>
<feature type="non-terminal residue" evidence="2">
    <location>
        <position position="1"/>
    </location>
</feature>
<evidence type="ECO:0000313" key="2">
    <source>
        <dbReference type="EMBL" id="TGA85681.1"/>
    </source>
</evidence>
<name>A0A4Z0FV66_9ACTN</name>
<dbReference type="AlphaFoldDB" id="A0A4Z0FV66"/>
<feature type="region of interest" description="Disordered" evidence="1">
    <location>
        <begin position="1"/>
        <end position="38"/>
    </location>
</feature>